<feature type="non-terminal residue" evidence="4">
    <location>
        <position position="96"/>
    </location>
</feature>
<evidence type="ECO:0000259" key="3">
    <source>
        <dbReference type="Pfam" id="PF02784"/>
    </source>
</evidence>
<comment type="caution">
    <text evidence="4">The sequence shown here is derived from an EMBL/GenBank/DDBJ whole genome shotgun (WGS) entry which is preliminary data.</text>
</comment>
<dbReference type="Pfam" id="PF02784">
    <property type="entry name" value="Orn_Arg_deC_N"/>
    <property type="match status" value="1"/>
</dbReference>
<dbReference type="InterPro" id="IPR000183">
    <property type="entry name" value="Orn/DAP/Arg_de-COase"/>
</dbReference>
<accession>A0A931GBY1</accession>
<dbReference type="EMBL" id="JACCQK010000443">
    <property type="protein sequence ID" value="MBG0779779.1"/>
    <property type="molecule type" value="Genomic_DNA"/>
</dbReference>
<dbReference type="GO" id="GO:0008836">
    <property type="term" value="F:diaminopimelate decarboxylase activity"/>
    <property type="evidence" value="ECO:0007669"/>
    <property type="project" value="TreeGrafter"/>
</dbReference>
<dbReference type="Gene3D" id="2.40.37.10">
    <property type="entry name" value="Lyase, Ornithine Decarboxylase, Chain A, domain 1"/>
    <property type="match status" value="1"/>
</dbReference>
<organism evidence="4 5">
    <name type="scientific">Desulfotignum balticum</name>
    <dbReference type="NCBI Taxonomy" id="115781"/>
    <lineage>
        <taxon>Bacteria</taxon>
        <taxon>Pseudomonadati</taxon>
        <taxon>Thermodesulfobacteriota</taxon>
        <taxon>Desulfobacteria</taxon>
        <taxon>Desulfobacterales</taxon>
        <taxon>Desulfobacteraceae</taxon>
        <taxon>Desulfotignum</taxon>
    </lineage>
</organism>
<gene>
    <name evidence="4" type="ORF">H0S81_07615</name>
</gene>
<dbReference type="InterPro" id="IPR029066">
    <property type="entry name" value="PLP-binding_barrel"/>
</dbReference>
<comment type="cofactor">
    <cofactor evidence="1">
        <name>pyridoxal 5'-phosphate</name>
        <dbReference type="ChEBI" id="CHEBI:597326"/>
    </cofactor>
</comment>
<dbReference type="InterPro" id="IPR009006">
    <property type="entry name" value="Ala_racemase/Decarboxylase_C"/>
</dbReference>
<dbReference type="AlphaFoldDB" id="A0A931GBY1"/>
<protein>
    <submittedName>
        <fullName evidence="4">Diaminopimelate decarboxylase</fullName>
    </submittedName>
</protein>
<dbReference type="Proteomes" id="UP000706172">
    <property type="component" value="Unassembled WGS sequence"/>
</dbReference>
<dbReference type="InterPro" id="IPR022653">
    <property type="entry name" value="De-COase2_pyr-phos_BS"/>
</dbReference>
<sequence>MPMSDAFKKRLSRILPDIAETFGTPFHIYDETGICDTCDRLNAAFASLKGFREYFAVKALPNPAIMTTLKQNGFGFDCSSVPELVLARKIGSAGED</sequence>
<name>A0A931GBY1_9BACT</name>
<dbReference type="InterPro" id="IPR022644">
    <property type="entry name" value="De-COase2_N"/>
</dbReference>
<proteinExistence type="predicted"/>
<evidence type="ECO:0000313" key="4">
    <source>
        <dbReference type="EMBL" id="MBG0779779.1"/>
    </source>
</evidence>
<evidence type="ECO:0000313" key="5">
    <source>
        <dbReference type="Proteomes" id="UP000706172"/>
    </source>
</evidence>
<dbReference type="PROSITE" id="PS00878">
    <property type="entry name" value="ODR_DC_2_1"/>
    <property type="match status" value="1"/>
</dbReference>
<dbReference type="PRINTS" id="PR01179">
    <property type="entry name" value="ODADCRBXLASE"/>
</dbReference>
<dbReference type="PANTHER" id="PTHR43727">
    <property type="entry name" value="DIAMINOPIMELATE DECARBOXYLASE"/>
    <property type="match status" value="1"/>
</dbReference>
<evidence type="ECO:0000256" key="1">
    <source>
        <dbReference type="ARBA" id="ARBA00001933"/>
    </source>
</evidence>
<evidence type="ECO:0000256" key="2">
    <source>
        <dbReference type="ARBA" id="ARBA00022898"/>
    </source>
</evidence>
<feature type="domain" description="Orn/DAP/Arg decarboxylase 2 N-terminal" evidence="3">
    <location>
        <begin position="43"/>
        <end position="92"/>
    </location>
</feature>
<dbReference type="PANTHER" id="PTHR43727:SF2">
    <property type="entry name" value="GROUP IV DECARBOXYLASE"/>
    <property type="match status" value="1"/>
</dbReference>
<dbReference type="GO" id="GO:0009089">
    <property type="term" value="P:lysine biosynthetic process via diaminopimelate"/>
    <property type="evidence" value="ECO:0007669"/>
    <property type="project" value="TreeGrafter"/>
</dbReference>
<keyword evidence="2" id="KW-0663">Pyridoxal phosphate</keyword>
<dbReference type="SUPFAM" id="SSF51419">
    <property type="entry name" value="PLP-binding barrel"/>
    <property type="match status" value="1"/>
</dbReference>
<dbReference type="Gene3D" id="3.20.20.10">
    <property type="entry name" value="Alanine racemase"/>
    <property type="match status" value="1"/>
</dbReference>
<reference evidence="4" key="1">
    <citation type="submission" date="2020-07" db="EMBL/GenBank/DDBJ databases">
        <title>Severe corrosion of carbon steel in oil field produced water can be linked to methanogenic archaea containing a special type of NiFe hydrogenase.</title>
        <authorList>
            <person name="Lahme S."/>
            <person name="Mand J."/>
            <person name="Longwell J."/>
            <person name="Smith R."/>
            <person name="Enning D."/>
        </authorList>
    </citation>
    <scope>NUCLEOTIDE SEQUENCE</scope>
    <source>
        <strain evidence="4">MIC098Bin6</strain>
    </source>
</reference>